<evidence type="ECO:0000256" key="1">
    <source>
        <dbReference type="ARBA" id="ARBA00022603"/>
    </source>
</evidence>
<comment type="caution">
    <text evidence="4">The sequence shown here is derived from an EMBL/GenBank/DDBJ whole genome shotgun (WGS) entry which is preliminary data.</text>
</comment>
<dbReference type="SUPFAM" id="SSF53335">
    <property type="entry name" value="S-adenosyl-L-methionine-dependent methyltransferases"/>
    <property type="match status" value="1"/>
</dbReference>
<dbReference type="PANTHER" id="PTHR43861:SF1">
    <property type="entry name" value="TRANS-ACONITATE 2-METHYLTRANSFERASE"/>
    <property type="match status" value="1"/>
</dbReference>
<keyword evidence="5" id="KW-1185">Reference proteome</keyword>
<reference evidence="4" key="1">
    <citation type="submission" date="2022-02" db="EMBL/GenBank/DDBJ databases">
        <title>Fredinandcohnia quinoae sp. nov. isolated from Chenopodium quinoa seeds.</title>
        <authorList>
            <person name="Saati-Santamaria Z."/>
            <person name="Flores-Felix J.D."/>
            <person name="Igual J.M."/>
            <person name="Velazquez E."/>
            <person name="Garcia-Fraile P."/>
            <person name="Martinez-Molina E."/>
        </authorList>
    </citation>
    <scope>NUCLEOTIDE SEQUENCE</scope>
    <source>
        <strain evidence="4">SECRCQ15</strain>
    </source>
</reference>
<gene>
    <name evidence="4" type="ORF">MJG50_06670</name>
</gene>
<dbReference type="Proteomes" id="UP001431131">
    <property type="component" value="Unassembled WGS sequence"/>
</dbReference>
<dbReference type="InterPro" id="IPR041698">
    <property type="entry name" value="Methyltransf_25"/>
</dbReference>
<dbReference type="GO" id="GO:0008168">
    <property type="term" value="F:methyltransferase activity"/>
    <property type="evidence" value="ECO:0007669"/>
    <property type="project" value="UniProtKB-KW"/>
</dbReference>
<evidence type="ECO:0000259" key="3">
    <source>
        <dbReference type="Pfam" id="PF13649"/>
    </source>
</evidence>
<proteinExistence type="predicted"/>
<dbReference type="Gene3D" id="2.20.25.110">
    <property type="entry name" value="S-adenosyl-L-methionine-dependent methyltransferases"/>
    <property type="match status" value="1"/>
</dbReference>
<dbReference type="GO" id="GO:0032259">
    <property type="term" value="P:methylation"/>
    <property type="evidence" value="ECO:0007669"/>
    <property type="project" value="UniProtKB-KW"/>
</dbReference>
<accession>A0AAW5DWJ3</accession>
<dbReference type="RefSeq" id="WP_240253894.1">
    <property type="nucleotide sequence ID" value="NZ_JAKTTI010000006.1"/>
</dbReference>
<dbReference type="PANTHER" id="PTHR43861">
    <property type="entry name" value="TRANS-ACONITATE 2-METHYLTRANSFERASE-RELATED"/>
    <property type="match status" value="1"/>
</dbReference>
<organism evidence="4 5">
    <name type="scientific">Fredinandcohnia quinoae</name>
    <dbReference type="NCBI Taxonomy" id="2918902"/>
    <lineage>
        <taxon>Bacteria</taxon>
        <taxon>Bacillati</taxon>
        <taxon>Bacillota</taxon>
        <taxon>Bacilli</taxon>
        <taxon>Bacillales</taxon>
        <taxon>Bacillaceae</taxon>
        <taxon>Fredinandcohnia</taxon>
    </lineage>
</organism>
<dbReference type="InterPro" id="IPR029063">
    <property type="entry name" value="SAM-dependent_MTases_sf"/>
</dbReference>
<name>A0AAW5DWJ3_9BACI</name>
<keyword evidence="2" id="KW-0808">Transferase</keyword>
<feature type="domain" description="Methyltransferase" evidence="3">
    <location>
        <begin position="40"/>
        <end position="135"/>
    </location>
</feature>
<dbReference type="CDD" id="cd02440">
    <property type="entry name" value="AdoMet_MTases"/>
    <property type="match status" value="1"/>
</dbReference>
<sequence>MSYARFAYVYDDLMRDVNYDSWITFIKEKSLTYNKNMKRILDLACGTGELSIRLAHEGFEVVGVDLSEDMLVVANAKAIEAGVKIDFYQQNMVEIEGLSSLDLVVIFCDSLNYLQTEEEIQKTFRNVYNLLQEGGLFMFDVHSVYKVEQIFLDGTFVSNEEDVSFIWNCYQGPFPYSVEHELSFFVKNNHNSDYQRFDEDHLQRTFPVEQYKKWLLDEGFEILDISADFESAITNDSERIFFTVKK</sequence>
<dbReference type="EMBL" id="JAKTTI010000006">
    <property type="protein sequence ID" value="MCH1625006.1"/>
    <property type="molecule type" value="Genomic_DNA"/>
</dbReference>
<evidence type="ECO:0000313" key="4">
    <source>
        <dbReference type="EMBL" id="MCH1625006.1"/>
    </source>
</evidence>
<protein>
    <submittedName>
        <fullName evidence="4">Class I SAM-dependent methyltransferase</fullName>
    </submittedName>
</protein>
<dbReference type="AlphaFoldDB" id="A0AAW5DWJ3"/>
<evidence type="ECO:0000313" key="5">
    <source>
        <dbReference type="Proteomes" id="UP001431131"/>
    </source>
</evidence>
<dbReference type="Pfam" id="PF13649">
    <property type="entry name" value="Methyltransf_25"/>
    <property type="match status" value="1"/>
</dbReference>
<keyword evidence="1 4" id="KW-0489">Methyltransferase</keyword>
<dbReference type="Gene3D" id="3.40.50.150">
    <property type="entry name" value="Vaccinia Virus protein VP39"/>
    <property type="match status" value="1"/>
</dbReference>
<evidence type="ECO:0000256" key="2">
    <source>
        <dbReference type="ARBA" id="ARBA00022679"/>
    </source>
</evidence>